<keyword evidence="1" id="KW-0132">Cell division</keyword>
<proteinExistence type="predicted"/>
<protein>
    <submittedName>
        <fullName evidence="1">Cell division protein ZipA C-terminal FtsZ-binding domain-containing protein</fullName>
    </submittedName>
</protein>
<reference evidence="1" key="1">
    <citation type="submission" date="2023-10" db="EMBL/GenBank/DDBJ databases">
        <title>Amphibacter perezi, gen. nov., sp. nov. a novel taxa of the family Comamonadaceae, class Betaproteobacteria isolated from the skin microbiota of Pelophylax perezi from different populations.</title>
        <authorList>
            <person name="Costa S."/>
            <person name="Proenca D.N."/>
            <person name="Lopes I."/>
            <person name="Morais P.V."/>
        </authorList>
    </citation>
    <scope>NUCLEOTIDE SEQUENCE</scope>
    <source>
        <strain evidence="1">SL12-8</strain>
    </source>
</reference>
<evidence type="ECO:0000313" key="1">
    <source>
        <dbReference type="EMBL" id="MEJ7138557.1"/>
    </source>
</evidence>
<sequence>MKLVFGLSLVALGVLVALYAHGWWQARALAPRKAQRAAGATSGDGSDEEAITLARLPNKLRLRPRIDVLIDSVATLGFDQPTPGERIRPFLPKTWRVGTKPVLFEGLAEGSVRWELIRPGRRYRQLQAAVQLANRYGPLNELEFSEWVQMLTALSDKIEARLDVPDMIDEVGRGRELDAFAQEVDATLTLYLHARRAVWTPGYVQQRAARCGFVVGATAARMVLPGPGLLDASFAESYFTGDENDTPATQELAPIQRWPEVPTLVLKFDTQSALADPEGASIDVLELALDVPLVAQSLEPFATWKHIAQQMAADLDAEILDAQGQPLGDASFDEIGQWLQQVYALMAQHDLAAGSPLARRVFS</sequence>
<accession>A0ACC6P304</accession>
<comment type="caution">
    <text evidence="1">The sequence shown here is derived from an EMBL/GenBank/DDBJ whole genome shotgun (WGS) entry which is preliminary data.</text>
</comment>
<dbReference type="EMBL" id="JAWDIE010000012">
    <property type="protein sequence ID" value="MEJ7138557.1"/>
    <property type="molecule type" value="Genomic_DNA"/>
</dbReference>
<evidence type="ECO:0000313" key="2">
    <source>
        <dbReference type="Proteomes" id="UP001364695"/>
    </source>
</evidence>
<organism evidence="1 2">
    <name type="scientific">Amphibiibacter pelophylacis</name>
    <dbReference type="NCBI Taxonomy" id="1799477"/>
    <lineage>
        <taxon>Bacteria</taxon>
        <taxon>Pseudomonadati</taxon>
        <taxon>Pseudomonadota</taxon>
        <taxon>Betaproteobacteria</taxon>
        <taxon>Burkholderiales</taxon>
        <taxon>Sphaerotilaceae</taxon>
        <taxon>Amphibiibacter</taxon>
    </lineage>
</organism>
<keyword evidence="1" id="KW-0131">Cell cycle</keyword>
<name>A0ACC6P304_9BURK</name>
<keyword evidence="2" id="KW-1185">Reference proteome</keyword>
<gene>
    <name evidence="1" type="ORF">RV045_08960</name>
</gene>
<dbReference type="Proteomes" id="UP001364695">
    <property type="component" value="Unassembled WGS sequence"/>
</dbReference>